<dbReference type="InterPro" id="IPR050121">
    <property type="entry name" value="Cytochrome_P450_monoxygenase"/>
</dbReference>
<dbReference type="OrthoDB" id="1470350at2759"/>
<keyword evidence="3 7" id="KW-0349">Heme</keyword>
<evidence type="ECO:0000256" key="2">
    <source>
        <dbReference type="ARBA" id="ARBA00010617"/>
    </source>
</evidence>
<feature type="signal peptide" evidence="8">
    <location>
        <begin position="1"/>
        <end position="19"/>
    </location>
</feature>
<gene>
    <name evidence="9" type="ORF">TOPH_06679</name>
</gene>
<dbReference type="InterPro" id="IPR036396">
    <property type="entry name" value="Cyt_P450_sf"/>
</dbReference>
<dbReference type="AlphaFoldDB" id="A0A0L0N3P6"/>
<dbReference type="EMBL" id="LFRF01000024">
    <property type="protein sequence ID" value="KND88646.1"/>
    <property type="molecule type" value="Genomic_DNA"/>
</dbReference>
<dbReference type="Gene3D" id="1.10.630.10">
    <property type="entry name" value="Cytochrome P450"/>
    <property type="match status" value="1"/>
</dbReference>
<feature type="chain" id="PRO_5005544672" evidence="8">
    <location>
        <begin position="20"/>
        <end position="588"/>
    </location>
</feature>
<dbReference type="SUPFAM" id="SSF48264">
    <property type="entry name" value="Cytochrome P450"/>
    <property type="match status" value="1"/>
</dbReference>
<evidence type="ECO:0000313" key="10">
    <source>
        <dbReference type="Proteomes" id="UP000036947"/>
    </source>
</evidence>
<evidence type="ECO:0000256" key="5">
    <source>
        <dbReference type="ARBA" id="ARBA00023004"/>
    </source>
</evidence>
<protein>
    <submittedName>
        <fullName evidence="9">Cytochrome P450 4V2</fullName>
    </submittedName>
</protein>
<dbReference type="Pfam" id="PF00067">
    <property type="entry name" value="p450"/>
    <property type="match status" value="1"/>
</dbReference>
<keyword evidence="5 7" id="KW-0408">Iron</keyword>
<keyword evidence="6" id="KW-0503">Monooxygenase</keyword>
<dbReference type="PANTHER" id="PTHR24305">
    <property type="entry name" value="CYTOCHROME P450"/>
    <property type="match status" value="1"/>
</dbReference>
<dbReference type="GO" id="GO:0020037">
    <property type="term" value="F:heme binding"/>
    <property type="evidence" value="ECO:0007669"/>
    <property type="project" value="InterPro"/>
</dbReference>
<dbReference type="InterPro" id="IPR002403">
    <property type="entry name" value="Cyt_P450_E_grp-IV"/>
</dbReference>
<dbReference type="Proteomes" id="UP000036947">
    <property type="component" value="Unassembled WGS sequence"/>
</dbReference>
<comment type="cofactor">
    <cofactor evidence="1 7">
        <name>heme</name>
        <dbReference type="ChEBI" id="CHEBI:30413"/>
    </cofactor>
</comment>
<keyword evidence="8" id="KW-0732">Signal</keyword>
<dbReference type="PANTHER" id="PTHR24305:SF166">
    <property type="entry name" value="CYTOCHROME P450 12A4, MITOCHONDRIAL-RELATED"/>
    <property type="match status" value="1"/>
</dbReference>
<dbReference type="GO" id="GO:0016705">
    <property type="term" value="F:oxidoreductase activity, acting on paired donors, with incorporation or reduction of molecular oxygen"/>
    <property type="evidence" value="ECO:0007669"/>
    <property type="project" value="InterPro"/>
</dbReference>
<evidence type="ECO:0000256" key="4">
    <source>
        <dbReference type="ARBA" id="ARBA00022723"/>
    </source>
</evidence>
<comment type="similarity">
    <text evidence="2">Belongs to the cytochrome P450 family.</text>
</comment>
<evidence type="ECO:0000256" key="3">
    <source>
        <dbReference type="ARBA" id="ARBA00022617"/>
    </source>
</evidence>
<dbReference type="GO" id="GO:0004497">
    <property type="term" value="F:monooxygenase activity"/>
    <property type="evidence" value="ECO:0007669"/>
    <property type="project" value="UniProtKB-KW"/>
</dbReference>
<proteinExistence type="inferred from homology"/>
<feature type="binding site" description="axial binding residue" evidence="7">
    <location>
        <position position="516"/>
    </location>
    <ligand>
        <name>heme</name>
        <dbReference type="ChEBI" id="CHEBI:30413"/>
    </ligand>
    <ligandPart>
        <name>Fe</name>
        <dbReference type="ChEBI" id="CHEBI:18248"/>
    </ligandPart>
</feature>
<organism evidence="9 10">
    <name type="scientific">Tolypocladium ophioglossoides (strain CBS 100239)</name>
    <name type="common">Snaketongue truffleclub</name>
    <name type="synonym">Elaphocordyceps ophioglossoides</name>
    <dbReference type="NCBI Taxonomy" id="1163406"/>
    <lineage>
        <taxon>Eukaryota</taxon>
        <taxon>Fungi</taxon>
        <taxon>Dikarya</taxon>
        <taxon>Ascomycota</taxon>
        <taxon>Pezizomycotina</taxon>
        <taxon>Sordariomycetes</taxon>
        <taxon>Hypocreomycetidae</taxon>
        <taxon>Hypocreales</taxon>
        <taxon>Ophiocordycipitaceae</taxon>
        <taxon>Tolypocladium</taxon>
    </lineage>
</organism>
<evidence type="ECO:0000256" key="6">
    <source>
        <dbReference type="ARBA" id="ARBA00023033"/>
    </source>
</evidence>
<dbReference type="STRING" id="1163406.A0A0L0N3P6"/>
<evidence type="ECO:0000256" key="8">
    <source>
        <dbReference type="SAM" id="SignalP"/>
    </source>
</evidence>
<keyword evidence="6" id="KW-0560">Oxidoreductase</keyword>
<keyword evidence="4 7" id="KW-0479">Metal-binding</keyword>
<evidence type="ECO:0000313" key="9">
    <source>
        <dbReference type="EMBL" id="KND88646.1"/>
    </source>
</evidence>
<reference evidence="9 10" key="1">
    <citation type="journal article" date="2015" name="BMC Genomics">
        <title>The genome of the truffle-parasite Tolypocladium ophioglossoides and the evolution of antifungal peptaibiotics.</title>
        <authorList>
            <person name="Quandt C.A."/>
            <person name="Bushley K.E."/>
            <person name="Spatafora J.W."/>
        </authorList>
    </citation>
    <scope>NUCLEOTIDE SEQUENCE [LARGE SCALE GENOMIC DNA]</scope>
    <source>
        <strain evidence="9 10">CBS 100239</strain>
    </source>
</reference>
<accession>A0A0L0N3P6</accession>
<sequence>MAFLLLSSALAYLVWTVASLEANVRRARALGLPFVRIPFGVNSYAWVIVQPLVWRLLVCLPIPWRSYPDFVRYSHRNWHFLEKSRPTASLGPAWALVSPQGITLHFADPDVIDDIFSRWRDFVRPVKKHAGHLRAIRLYRGFGGLAPPSQGRGGPVRPASDGVGVEGNAAAHAVGGFRLPLAGSKRLTRGRRRSMVHGWVARTRSRVPSLDNDLRTLTFNVLGATAFREPAGTQSHVGPRHGETATQTITQSYRDTLQTVIENAILLMIVPYHLLLGTRVPKRLAKAGHAAASFKSILLNVLAEETAALDDHAPGRGGLLTPLVRALRPDVPEQAKNGATATSARVKKGGLSADEILGNSFVINFAGHDTVLLTLNFALTMLAVHPDVQEWLGEEITAVSGPTPVEQWDYDLFPRLKRCQAGFLETLRVFAPITGIPKMASDKAPSLRVGDRLQAIPPGTEVFPLLVGVQTDPRYWKDPYEWRPSRWIVRGPAGQEQLFEPRKGIYFPWAGGPQNCAGKMFSQVEGVAVLAGLLRGHRLRVEAEAGETPGQARSRTRACADDVNYDLLLRMNHPERVKLRCVRYDTGE</sequence>
<name>A0A0L0N3P6_TOLOC</name>
<keyword evidence="10" id="KW-1185">Reference proteome</keyword>
<evidence type="ECO:0000256" key="7">
    <source>
        <dbReference type="PIRSR" id="PIRSR602403-1"/>
    </source>
</evidence>
<dbReference type="GO" id="GO:0005506">
    <property type="term" value="F:iron ion binding"/>
    <property type="evidence" value="ECO:0007669"/>
    <property type="project" value="InterPro"/>
</dbReference>
<evidence type="ECO:0000256" key="1">
    <source>
        <dbReference type="ARBA" id="ARBA00001971"/>
    </source>
</evidence>
<dbReference type="InterPro" id="IPR001128">
    <property type="entry name" value="Cyt_P450"/>
</dbReference>
<comment type="caution">
    <text evidence="9">The sequence shown here is derived from an EMBL/GenBank/DDBJ whole genome shotgun (WGS) entry which is preliminary data.</text>
</comment>
<dbReference type="PRINTS" id="PR00465">
    <property type="entry name" value="EP450IV"/>
</dbReference>